<evidence type="ECO:0000313" key="11">
    <source>
        <dbReference type="Proteomes" id="UP000886520"/>
    </source>
</evidence>
<dbReference type="EMBL" id="JABFUD020000005">
    <property type="protein sequence ID" value="KAI5079956.1"/>
    <property type="molecule type" value="Genomic_DNA"/>
</dbReference>
<evidence type="ECO:0000256" key="4">
    <source>
        <dbReference type="ARBA" id="ARBA00012437"/>
    </source>
</evidence>
<comment type="catalytic activity">
    <reaction evidence="1">
        <text>Endotype eliminative cleavage of L-alpha-rhamnopyranosyl-(1-&gt;4)-alpha-D-galactopyranosyluronic acid bonds of rhamnogalacturonan I domains in ramified hairy regions of pectin leaving L-rhamnopyranose at the reducing end and 4-deoxy-4,5-unsaturated D-galactopyranosyluronic acid at the non-reducing end.</text>
        <dbReference type="EC" id="4.2.2.23"/>
    </reaction>
</comment>
<dbReference type="InterPro" id="IPR029413">
    <property type="entry name" value="RG-lyase_II"/>
</dbReference>
<comment type="caution">
    <text evidence="10">The sequence shown here is derived from an EMBL/GenBank/DDBJ whole genome shotgun (WGS) entry which is preliminary data.</text>
</comment>
<dbReference type="InterPro" id="IPR051850">
    <property type="entry name" value="Polysacch_Lyase_4"/>
</dbReference>
<dbReference type="OrthoDB" id="2130367at2759"/>
<dbReference type="InterPro" id="IPR010325">
    <property type="entry name" value="Rhamnogal_lyase"/>
</dbReference>
<dbReference type="Pfam" id="PF14686">
    <property type="entry name" value="fn3_3"/>
    <property type="match status" value="1"/>
</dbReference>
<dbReference type="GO" id="GO:0005576">
    <property type="term" value="C:extracellular region"/>
    <property type="evidence" value="ECO:0007669"/>
    <property type="project" value="UniProtKB-SubCell"/>
</dbReference>
<feature type="domain" description="Rhamnogalacturonan lyase" evidence="9">
    <location>
        <begin position="358"/>
        <end position="425"/>
    </location>
</feature>
<dbReference type="SUPFAM" id="SSF74650">
    <property type="entry name" value="Galactose mutarotase-like"/>
    <property type="match status" value="1"/>
</dbReference>
<proteinExistence type="inferred from homology"/>
<dbReference type="Proteomes" id="UP000886520">
    <property type="component" value="Chromosome 5"/>
</dbReference>
<evidence type="ECO:0000256" key="5">
    <source>
        <dbReference type="ARBA" id="ARBA00022525"/>
    </source>
</evidence>
<keyword evidence="6" id="KW-0732">Signal</keyword>
<evidence type="ECO:0000259" key="9">
    <source>
        <dbReference type="Pfam" id="PF14686"/>
    </source>
</evidence>
<dbReference type="InterPro" id="IPR011013">
    <property type="entry name" value="Gal_mutarotase_sf_dom"/>
</dbReference>
<dbReference type="InterPro" id="IPR014718">
    <property type="entry name" value="GH-type_carb-bd"/>
</dbReference>
<dbReference type="EC" id="4.2.2.23" evidence="4"/>
<keyword evidence="7" id="KW-0456">Lyase</keyword>
<dbReference type="CDD" id="cd10317">
    <property type="entry name" value="RGL4_C"/>
    <property type="match status" value="1"/>
</dbReference>
<dbReference type="InterPro" id="IPR029411">
    <property type="entry name" value="RG-lyase_III"/>
</dbReference>
<evidence type="ECO:0000313" key="10">
    <source>
        <dbReference type="EMBL" id="KAI5079956.1"/>
    </source>
</evidence>
<evidence type="ECO:0000256" key="2">
    <source>
        <dbReference type="ARBA" id="ARBA00004613"/>
    </source>
</evidence>
<dbReference type="SUPFAM" id="SSF49452">
    <property type="entry name" value="Starch-binding domain-like"/>
    <property type="match status" value="1"/>
</dbReference>
<dbReference type="PANTHER" id="PTHR32018">
    <property type="entry name" value="RHAMNOGALACTURONATE LYASE FAMILY PROTEIN"/>
    <property type="match status" value="1"/>
</dbReference>
<keyword evidence="11" id="KW-1185">Reference proteome</keyword>
<organism evidence="10 11">
    <name type="scientific">Adiantum capillus-veneris</name>
    <name type="common">Maidenhair fern</name>
    <dbReference type="NCBI Taxonomy" id="13818"/>
    <lineage>
        <taxon>Eukaryota</taxon>
        <taxon>Viridiplantae</taxon>
        <taxon>Streptophyta</taxon>
        <taxon>Embryophyta</taxon>
        <taxon>Tracheophyta</taxon>
        <taxon>Polypodiopsida</taxon>
        <taxon>Polypodiidae</taxon>
        <taxon>Polypodiales</taxon>
        <taxon>Pteridineae</taxon>
        <taxon>Pteridaceae</taxon>
        <taxon>Vittarioideae</taxon>
        <taxon>Adiantum</taxon>
    </lineage>
</organism>
<evidence type="ECO:0000256" key="1">
    <source>
        <dbReference type="ARBA" id="ARBA00001324"/>
    </source>
</evidence>
<dbReference type="GO" id="GO:0005975">
    <property type="term" value="P:carbohydrate metabolic process"/>
    <property type="evidence" value="ECO:0007669"/>
    <property type="project" value="InterPro"/>
</dbReference>
<dbReference type="InterPro" id="IPR008979">
    <property type="entry name" value="Galactose-bd-like_sf"/>
</dbReference>
<dbReference type="GO" id="GO:0102210">
    <property type="term" value="F:rhamnogalacturonan endolyase activity"/>
    <property type="evidence" value="ECO:0007669"/>
    <property type="project" value="UniProtKB-EC"/>
</dbReference>
<dbReference type="GO" id="GO:0030246">
    <property type="term" value="F:carbohydrate binding"/>
    <property type="evidence" value="ECO:0007669"/>
    <property type="project" value="InterPro"/>
</dbReference>
<accession>A0A9D4V608</accession>
<dbReference type="Pfam" id="PF06045">
    <property type="entry name" value="Rhamnogal_lyase"/>
    <property type="match status" value="1"/>
</dbReference>
<keyword evidence="5" id="KW-0964">Secreted</keyword>
<comment type="similarity">
    <text evidence="3">Belongs to the polysaccharide lyase 4 family.</text>
</comment>
<dbReference type="SUPFAM" id="SSF49785">
    <property type="entry name" value="Galactose-binding domain-like"/>
    <property type="match status" value="1"/>
</dbReference>
<gene>
    <name evidence="10" type="ORF">GOP47_0005435</name>
</gene>
<evidence type="ECO:0000256" key="6">
    <source>
        <dbReference type="ARBA" id="ARBA00022729"/>
    </source>
</evidence>
<protein>
    <recommendedName>
        <fullName evidence="4">rhamnogalacturonan endolyase</fullName>
        <ecNumber evidence="4">4.2.2.23</ecNumber>
    </recommendedName>
</protein>
<dbReference type="AlphaFoldDB" id="A0A9D4V608"/>
<dbReference type="CDD" id="cd10316">
    <property type="entry name" value="RGL4_M"/>
    <property type="match status" value="1"/>
</dbReference>
<sequence length="665" mass="76284">MFRRSSREVRLIDKGNHIVLDNGILAVTLSKPGGLVTCLQYGGLENLLEVANRETNRGYWDLNWNEPGGHDNFDVIYGTTYNIIRESPSLVEVSFLRQYVHDNNSTMVPLNIDKRFVLLRGNSGFYSYAIYERPAGWPDFNLNQTRIAFKLRKDKFCYMAMADTKQRIMPSPEDLMPNNCEKLAYPEAVILKSPKNPNLRGEVDDKYQYSCDNRENRVHGWISTSPSVGFWIITVSDEFKNGGILKQNLTSHVGPTCLSVFHSAHFAGDALCSKFRQGEAWKKVFGPVYIYLNSCLKGAHFSRLWHDAKQQMLLEMESWPYSWPCSSDYPKAHERGTVSGRLLVRDRFFSSTMMCGTHAFLGLAIAGELGSWQTESKGYQFWTQANKDGFFNIKSVRAGEYSLYGWVPGVLGDYKLESIIKVTPGLVVNLGDITFEPPRHGKTVWEIGIPDRTAAEFFVPETNRKYVNRLFVNHPERYRQYGLWERYTEMYPTTDLIYTVGSSDWRQDWFFAHVCRIQEDGTLQPATWQVKFHLNEVNHAGVYKLRLALAASSNAAIQVRFNDPSIYKPHFDTMQTGKDNAIARHGIHGLYHLFNVDVSPQVLHEDMGQLEEQPSLQSSAHTHSTTISTLIDMELWRSKRPRSRRGRLQQCVYQYLLFEVSITSS</sequence>
<dbReference type="Gene3D" id="2.60.40.1120">
    <property type="entry name" value="Carboxypeptidase-like, regulatory domain"/>
    <property type="match status" value="1"/>
</dbReference>
<reference evidence="10 11" key="1">
    <citation type="submission" date="2021-01" db="EMBL/GenBank/DDBJ databases">
        <title>Adiantum capillus-veneris genome.</title>
        <authorList>
            <person name="Fang Y."/>
            <person name="Liao Q."/>
        </authorList>
    </citation>
    <scope>NUCLEOTIDE SEQUENCE [LARGE SCALE GENOMIC DNA]</scope>
    <source>
        <strain evidence="10">H3</strain>
        <tissue evidence="10">Leaf</tissue>
    </source>
</reference>
<dbReference type="Pfam" id="PF14683">
    <property type="entry name" value="CBM-like"/>
    <property type="match status" value="1"/>
</dbReference>
<evidence type="ECO:0000256" key="7">
    <source>
        <dbReference type="ARBA" id="ARBA00023239"/>
    </source>
</evidence>
<dbReference type="Gene3D" id="2.60.120.260">
    <property type="entry name" value="Galactose-binding domain-like"/>
    <property type="match status" value="1"/>
</dbReference>
<feature type="domain" description="Rhamnogalacturonan lyase" evidence="8">
    <location>
        <begin position="443"/>
        <end position="606"/>
    </location>
</feature>
<dbReference type="InterPro" id="IPR013784">
    <property type="entry name" value="Carb-bd-like_fold"/>
</dbReference>
<comment type="subcellular location">
    <subcellularLocation>
        <location evidence="2">Secreted</location>
    </subcellularLocation>
</comment>
<name>A0A9D4V608_ADICA</name>
<dbReference type="CDD" id="cd10320">
    <property type="entry name" value="RGL4_N"/>
    <property type="match status" value="1"/>
</dbReference>
<dbReference type="PANTHER" id="PTHR32018:SF1">
    <property type="entry name" value="RHAMNOGALACTURONAN ENDOLYASE"/>
    <property type="match status" value="1"/>
</dbReference>
<dbReference type="Gene3D" id="2.70.98.10">
    <property type="match status" value="1"/>
</dbReference>
<evidence type="ECO:0000259" key="8">
    <source>
        <dbReference type="Pfam" id="PF14683"/>
    </source>
</evidence>
<evidence type="ECO:0000256" key="3">
    <source>
        <dbReference type="ARBA" id="ARBA00010418"/>
    </source>
</evidence>